<comment type="caution">
    <text evidence="3">The sequence shown here is derived from an EMBL/GenBank/DDBJ whole genome shotgun (WGS) entry which is preliminary data.</text>
</comment>
<keyword evidence="1" id="KW-1133">Transmembrane helix</keyword>
<evidence type="ECO:0000313" key="4">
    <source>
        <dbReference type="Proteomes" id="UP000525686"/>
    </source>
</evidence>
<organism evidence="3 4">
    <name type="scientific">Streptomyces alkaliterrae</name>
    <dbReference type="NCBI Taxonomy" id="2213162"/>
    <lineage>
        <taxon>Bacteria</taxon>
        <taxon>Bacillati</taxon>
        <taxon>Actinomycetota</taxon>
        <taxon>Actinomycetes</taxon>
        <taxon>Kitasatosporales</taxon>
        <taxon>Streptomycetaceae</taxon>
        <taxon>Streptomyces</taxon>
    </lineage>
</organism>
<dbReference type="PANTHER" id="PTHR14969">
    <property type="entry name" value="SPHINGOSINE-1-PHOSPHATE PHOSPHOHYDROLASE"/>
    <property type="match status" value="1"/>
</dbReference>
<evidence type="ECO:0000313" key="3">
    <source>
        <dbReference type="EMBL" id="MBB1256818.1"/>
    </source>
</evidence>
<gene>
    <name evidence="3" type="ORF">H3146_26255</name>
</gene>
<evidence type="ECO:0000256" key="1">
    <source>
        <dbReference type="SAM" id="Phobius"/>
    </source>
</evidence>
<dbReference type="RefSeq" id="WP_181355643.1">
    <property type="nucleotide sequence ID" value="NZ_JABJWZ010000468.1"/>
</dbReference>
<dbReference type="EMBL" id="JABJWZ010000468">
    <property type="protein sequence ID" value="MBB1256818.1"/>
    <property type="molecule type" value="Genomic_DNA"/>
</dbReference>
<protein>
    <submittedName>
        <fullName evidence="3">Phosphatase PAP2 family protein</fullName>
    </submittedName>
</protein>
<dbReference type="SUPFAM" id="SSF48317">
    <property type="entry name" value="Acid phosphatase/Vanadium-dependent haloperoxidase"/>
    <property type="match status" value="1"/>
</dbReference>
<feature type="transmembrane region" description="Helical" evidence="1">
    <location>
        <begin position="171"/>
        <end position="191"/>
    </location>
</feature>
<dbReference type="Pfam" id="PF01569">
    <property type="entry name" value="PAP2"/>
    <property type="match status" value="1"/>
</dbReference>
<sequence length="232" mass="23774">MARSRRVLAPVAGGLLVALLGVVVARDGAPFDVDAALHRWMLEHRTPVWTSVLTEVTRTGYVVLPYLAAGVAGALTVVGAGRSDATARLTPRLVAGVAAGAVVGVAALVLGRLLAAVLRTTVGRPRPARADMTYVVPGPGIPSGHATVSALAAIALAAAVWPYCRNAVLRGVAVGVLVLWVVAVGVSRVYLGMHWVSDVVAGWLFAAVLCLWGLPPLAAALRRLRPGAAGNA</sequence>
<feature type="domain" description="Phosphatidic acid phosphatase type 2/haloperoxidase" evidence="2">
    <location>
        <begin position="102"/>
        <end position="214"/>
    </location>
</feature>
<dbReference type="InterPro" id="IPR000326">
    <property type="entry name" value="PAP2/HPO"/>
</dbReference>
<name>A0A7W3WQV1_9ACTN</name>
<evidence type="ECO:0000259" key="2">
    <source>
        <dbReference type="SMART" id="SM00014"/>
    </source>
</evidence>
<dbReference type="Proteomes" id="UP000525686">
    <property type="component" value="Unassembled WGS sequence"/>
</dbReference>
<accession>A0A7W3WQV1</accession>
<dbReference type="PANTHER" id="PTHR14969:SF13">
    <property type="entry name" value="AT30094P"/>
    <property type="match status" value="1"/>
</dbReference>
<feature type="transmembrane region" description="Helical" evidence="1">
    <location>
        <begin position="203"/>
        <end position="221"/>
    </location>
</feature>
<dbReference type="SMART" id="SM00014">
    <property type="entry name" value="acidPPc"/>
    <property type="match status" value="1"/>
</dbReference>
<keyword evidence="1" id="KW-0472">Membrane</keyword>
<feature type="transmembrane region" description="Helical" evidence="1">
    <location>
        <begin position="93"/>
        <end position="115"/>
    </location>
</feature>
<proteinExistence type="predicted"/>
<reference evidence="4" key="1">
    <citation type="submission" date="2020-05" db="EMBL/GenBank/DDBJ databases">
        <title>Classification of alakaliphilic streptomycetes isolated from an alkaline soil next to Lonar Crater, India and a proposal for the recognition of Streptomyces alkaliterrae sp. nov.</title>
        <authorList>
            <person name="Golinska P."/>
        </authorList>
    </citation>
    <scope>NUCLEOTIDE SEQUENCE [LARGE SCALE GENOMIC DNA]</scope>
    <source>
        <strain evidence="4">OF3</strain>
    </source>
</reference>
<feature type="transmembrane region" description="Helical" evidence="1">
    <location>
        <begin position="146"/>
        <end position="164"/>
    </location>
</feature>
<feature type="transmembrane region" description="Helical" evidence="1">
    <location>
        <begin position="63"/>
        <end position="81"/>
    </location>
</feature>
<dbReference type="Gene3D" id="1.20.144.10">
    <property type="entry name" value="Phosphatidic acid phosphatase type 2/haloperoxidase"/>
    <property type="match status" value="1"/>
</dbReference>
<keyword evidence="1" id="KW-0812">Transmembrane</keyword>
<dbReference type="AlphaFoldDB" id="A0A7W3WQV1"/>
<dbReference type="InterPro" id="IPR036938">
    <property type="entry name" value="PAP2/HPO_sf"/>
</dbReference>